<sequence length="52" mass="5247">MGLGIIGDLLGAKSPANKKKLPAAPKPPKPAPPIFPVVAPKAAPVKKRGGKK</sequence>
<protein>
    <submittedName>
        <fullName evidence="2">Uncharacterized protein</fullName>
    </submittedName>
</protein>
<dbReference type="STRING" id="661478.OP10G_3634"/>
<dbReference type="Proteomes" id="UP000027982">
    <property type="component" value="Chromosome"/>
</dbReference>
<evidence type="ECO:0000256" key="1">
    <source>
        <dbReference type="SAM" id="MobiDB-lite"/>
    </source>
</evidence>
<evidence type="ECO:0000313" key="2">
    <source>
        <dbReference type="EMBL" id="AIE87002.1"/>
    </source>
</evidence>
<evidence type="ECO:0000313" key="3">
    <source>
        <dbReference type="Proteomes" id="UP000027982"/>
    </source>
</evidence>
<feature type="compositionally biased region" description="Pro residues" evidence="1">
    <location>
        <begin position="24"/>
        <end position="35"/>
    </location>
</feature>
<dbReference type="KEGG" id="fgi:OP10G_3634"/>
<keyword evidence="3" id="KW-1185">Reference proteome</keyword>
<reference evidence="2 3" key="1">
    <citation type="journal article" date="2014" name="PLoS ONE">
        <title>The first complete genome sequence of the class fimbriimonadia in the phylum armatimonadetes.</title>
        <authorList>
            <person name="Hu Z.Y."/>
            <person name="Wang Y.Z."/>
            <person name="Im W.T."/>
            <person name="Wang S.Y."/>
            <person name="Zhao G.P."/>
            <person name="Zheng H.J."/>
            <person name="Quan Z.X."/>
        </authorList>
    </citation>
    <scope>NUCLEOTIDE SEQUENCE [LARGE SCALE GENOMIC DNA]</scope>
    <source>
        <strain evidence="2">Gsoil 348</strain>
    </source>
</reference>
<name>A0A068NUH2_FIMGI</name>
<dbReference type="HOGENOM" id="CLU_3080100_0_0_0"/>
<accession>A0A068NUH2</accession>
<dbReference type="EMBL" id="CP007139">
    <property type="protein sequence ID" value="AIE87002.1"/>
    <property type="molecule type" value="Genomic_DNA"/>
</dbReference>
<gene>
    <name evidence="2" type="ORF">OP10G_3634</name>
</gene>
<feature type="region of interest" description="Disordered" evidence="1">
    <location>
        <begin position="13"/>
        <end position="52"/>
    </location>
</feature>
<proteinExistence type="predicted"/>
<organism evidence="2 3">
    <name type="scientific">Fimbriimonas ginsengisoli Gsoil 348</name>
    <dbReference type="NCBI Taxonomy" id="661478"/>
    <lineage>
        <taxon>Bacteria</taxon>
        <taxon>Bacillati</taxon>
        <taxon>Armatimonadota</taxon>
        <taxon>Fimbriimonadia</taxon>
        <taxon>Fimbriimonadales</taxon>
        <taxon>Fimbriimonadaceae</taxon>
        <taxon>Fimbriimonas</taxon>
    </lineage>
</organism>
<dbReference type="AlphaFoldDB" id="A0A068NUH2"/>